<accession>A0A9P4P0Q1</accession>
<proteinExistence type="predicted"/>
<gene>
    <name evidence="1" type="ORF">EJ08DRAFT_390830</name>
</gene>
<dbReference type="EMBL" id="MU007014">
    <property type="protein sequence ID" value="KAF2435132.1"/>
    <property type="molecule type" value="Genomic_DNA"/>
</dbReference>
<dbReference type="OrthoDB" id="5416609at2759"/>
<evidence type="ECO:0008006" key="3">
    <source>
        <dbReference type="Google" id="ProtNLM"/>
    </source>
</evidence>
<organism evidence="1 2">
    <name type="scientific">Tothia fuscella</name>
    <dbReference type="NCBI Taxonomy" id="1048955"/>
    <lineage>
        <taxon>Eukaryota</taxon>
        <taxon>Fungi</taxon>
        <taxon>Dikarya</taxon>
        <taxon>Ascomycota</taxon>
        <taxon>Pezizomycotina</taxon>
        <taxon>Dothideomycetes</taxon>
        <taxon>Pleosporomycetidae</taxon>
        <taxon>Venturiales</taxon>
        <taxon>Cylindrosympodiaceae</taxon>
        <taxon>Tothia</taxon>
    </lineage>
</organism>
<dbReference type="Proteomes" id="UP000800235">
    <property type="component" value="Unassembled WGS sequence"/>
</dbReference>
<name>A0A9P4P0Q1_9PEZI</name>
<keyword evidence="2" id="KW-1185">Reference proteome</keyword>
<dbReference type="AlphaFoldDB" id="A0A9P4P0Q1"/>
<dbReference type="Pfam" id="PF26639">
    <property type="entry name" value="Het-6_barrel"/>
    <property type="match status" value="1"/>
</dbReference>
<dbReference type="PANTHER" id="PTHR24148:SF64">
    <property type="entry name" value="HETEROKARYON INCOMPATIBILITY DOMAIN-CONTAINING PROTEIN"/>
    <property type="match status" value="1"/>
</dbReference>
<evidence type="ECO:0000313" key="2">
    <source>
        <dbReference type="Proteomes" id="UP000800235"/>
    </source>
</evidence>
<sequence>MRSIYMFARSTIMWLGHGFAEVETLLNIIDLVTTSDALWTLCWKASPGNHLSPASHIFDALCTMAKFQYWSRAWVVQEIMFSQRVSVRYGSRRLKYDKLLDFWMAFVTTLDISGWKIANESDYKQSYAATLLETSGPAALPIPDSARNGSYFTVEQWLDYTDIKEASDRRDHVYAYYGCFHPTFREGMEIDYGKTSVQVNTQMTKLSIEALKHNALDIILRAEHTFKEPSQPSWVPSFGREGEARFRAPFGTRMVKKYKLNAGGPNNQAVRSAMTDIILSVRGVQIGTVNTFAMPLIEDAVDFKANDWFEGEDAIRATLIHFRQTWRSVRVPNCKNDVQSFIYSYLVRSVKAPDTTQQPQLVTFLQDMTKKPEEAVGYIKSMLFTGYHVGRRMFSYSWTQMPKTGGLGRETEMVTRFGLGPKEMITGDKVCVLLGCSIPVILRQLDGGHCIFIGGACVHGFMHGEAVDGKETEEFGIV</sequence>
<dbReference type="PANTHER" id="PTHR24148">
    <property type="entry name" value="ANKYRIN REPEAT DOMAIN-CONTAINING PROTEIN 39 HOMOLOG-RELATED"/>
    <property type="match status" value="1"/>
</dbReference>
<evidence type="ECO:0000313" key="1">
    <source>
        <dbReference type="EMBL" id="KAF2435132.1"/>
    </source>
</evidence>
<dbReference type="InterPro" id="IPR052895">
    <property type="entry name" value="HetReg/Transcr_Mod"/>
</dbReference>
<protein>
    <recommendedName>
        <fullName evidence="3">Heterokaryon incompatibility domain-containing protein</fullName>
    </recommendedName>
</protein>
<comment type="caution">
    <text evidence="1">The sequence shown here is derived from an EMBL/GenBank/DDBJ whole genome shotgun (WGS) entry which is preliminary data.</text>
</comment>
<reference evidence="1" key="1">
    <citation type="journal article" date="2020" name="Stud. Mycol.">
        <title>101 Dothideomycetes genomes: a test case for predicting lifestyles and emergence of pathogens.</title>
        <authorList>
            <person name="Haridas S."/>
            <person name="Albert R."/>
            <person name="Binder M."/>
            <person name="Bloem J."/>
            <person name="Labutti K."/>
            <person name="Salamov A."/>
            <person name="Andreopoulos B."/>
            <person name="Baker S."/>
            <person name="Barry K."/>
            <person name="Bills G."/>
            <person name="Bluhm B."/>
            <person name="Cannon C."/>
            <person name="Castanera R."/>
            <person name="Culley D."/>
            <person name="Daum C."/>
            <person name="Ezra D."/>
            <person name="Gonzalez J."/>
            <person name="Henrissat B."/>
            <person name="Kuo A."/>
            <person name="Liang C."/>
            <person name="Lipzen A."/>
            <person name="Lutzoni F."/>
            <person name="Magnuson J."/>
            <person name="Mondo S."/>
            <person name="Nolan M."/>
            <person name="Ohm R."/>
            <person name="Pangilinan J."/>
            <person name="Park H.-J."/>
            <person name="Ramirez L."/>
            <person name="Alfaro M."/>
            <person name="Sun H."/>
            <person name="Tritt A."/>
            <person name="Yoshinaga Y."/>
            <person name="Zwiers L.-H."/>
            <person name="Turgeon B."/>
            <person name="Goodwin S."/>
            <person name="Spatafora J."/>
            <person name="Crous P."/>
            <person name="Grigoriev I."/>
        </authorList>
    </citation>
    <scope>NUCLEOTIDE SEQUENCE</scope>
    <source>
        <strain evidence="1">CBS 130266</strain>
    </source>
</reference>